<evidence type="ECO:0000313" key="1">
    <source>
        <dbReference type="EMBL" id="SFD94761.1"/>
    </source>
</evidence>
<proteinExistence type="predicted"/>
<dbReference type="RefSeq" id="WP_092926164.1">
    <property type="nucleotide sequence ID" value="NZ_FOMZ01000005.1"/>
</dbReference>
<keyword evidence="2" id="KW-1185">Reference proteome</keyword>
<protein>
    <submittedName>
        <fullName evidence="1">Uncharacterized protein</fullName>
    </submittedName>
</protein>
<dbReference type="Proteomes" id="UP000198716">
    <property type="component" value="Unassembled WGS sequence"/>
</dbReference>
<sequence length="82" mass="9123">MLDEIRAQLQQITDTAPTDELQIVRTELDELRGKLNQVAGTSNDNDVQQAIRLFGAAHEKTDEATQTAMRASEHVREYAAAL</sequence>
<evidence type="ECO:0000313" key="2">
    <source>
        <dbReference type="Proteomes" id="UP000198716"/>
    </source>
</evidence>
<dbReference type="AlphaFoldDB" id="A0A1I1WIG2"/>
<reference evidence="2" key="1">
    <citation type="submission" date="2016-10" db="EMBL/GenBank/DDBJ databases">
        <authorList>
            <person name="Varghese N."/>
            <person name="Submissions S."/>
        </authorList>
    </citation>
    <scope>NUCLEOTIDE SEQUENCE [LARGE SCALE GENOMIC DNA]</scope>
    <source>
        <strain evidence="2">DSM 45004</strain>
    </source>
</reference>
<name>A0A1I1WIG2_9ACTN</name>
<organism evidence="1 2">
    <name type="scientific">Actinopolyspora alba</name>
    <dbReference type="NCBI Taxonomy" id="673379"/>
    <lineage>
        <taxon>Bacteria</taxon>
        <taxon>Bacillati</taxon>
        <taxon>Actinomycetota</taxon>
        <taxon>Actinomycetes</taxon>
        <taxon>Actinopolysporales</taxon>
        <taxon>Actinopolysporaceae</taxon>
        <taxon>Actinopolyspora</taxon>
        <taxon>Actinopolyspora alba group</taxon>
    </lineage>
</organism>
<accession>A0A1I1WIG2</accession>
<dbReference type="EMBL" id="FOMZ01000005">
    <property type="protein sequence ID" value="SFD94761.1"/>
    <property type="molecule type" value="Genomic_DNA"/>
</dbReference>
<gene>
    <name evidence="1" type="ORF">SAMN04487819_105281</name>
</gene>